<reference evidence="4" key="2">
    <citation type="submission" date="2020-09" db="EMBL/GenBank/DDBJ databases">
        <authorList>
            <person name="Sun Q."/>
            <person name="Kim S."/>
        </authorList>
    </citation>
    <scope>NUCLEOTIDE SEQUENCE</scope>
    <source>
        <strain evidence="4">KCTC 42590</strain>
    </source>
</reference>
<feature type="region of interest" description="Disordered" evidence="3">
    <location>
        <begin position="977"/>
        <end position="1002"/>
    </location>
</feature>
<dbReference type="GO" id="GO:0005576">
    <property type="term" value="C:extracellular region"/>
    <property type="evidence" value="ECO:0007669"/>
    <property type="project" value="UniProtKB-SubCell"/>
</dbReference>
<organism evidence="4 5">
    <name type="scientific">Kordiimonas sediminis</name>
    <dbReference type="NCBI Taxonomy" id="1735581"/>
    <lineage>
        <taxon>Bacteria</taxon>
        <taxon>Pseudomonadati</taxon>
        <taxon>Pseudomonadota</taxon>
        <taxon>Alphaproteobacteria</taxon>
        <taxon>Kordiimonadales</taxon>
        <taxon>Kordiimonadaceae</taxon>
        <taxon>Kordiimonas</taxon>
    </lineage>
</organism>
<protein>
    <recommendedName>
        <fullName evidence="6">Calcium-binding protein</fullName>
    </recommendedName>
</protein>
<evidence type="ECO:0008006" key="6">
    <source>
        <dbReference type="Google" id="ProtNLM"/>
    </source>
</evidence>
<dbReference type="EMBL" id="BNCI01000001">
    <property type="protein sequence ID" value="GHF12293.1"/>
    <property type="molecule type" value="Genomic_DNA"/>
</dbReference>
<evidence type="ECO:0000256" key="3">
    <source>
        <dbReference type="SAM" id="MobiDB-lite"/>
    </source>
</evidence>
<evidence type="ECO:0000256" key="2">
    <source>
        <dbReference type="ARBA" id="ARBA00022525"/>
    </source>
</evidence>
<comment type="subcellular location">
    <subcellularLocation>
        <location evidence="1">Secreted</location>
    </subcellularLocation>
</comment>
<dbReference type="InterPro" id="IPR018511">
    <property type="entry name" value="Hemolysin-typ_Ca-bd_CS"/>
</dbReference>
<dbReference type="PANTHER" id="PTHR38340">
    <property type="entry name" value="S-LAYER PROTEIN"/>
    <property type="match status" value="1"/>
</dbReference>
<dbReference type="InterPro" id="IPR011049">
    <property type="entry name" value="Serralysin-like_metalloprot_C"/>
</dbReference>
<dbReference type="GO" id="GO:0005509">
    <property type="term" value="F:calcium ion binding"/>
    <property type="evidence" value="ECO:0007669"/>
    <property type="project" value="InterPro"/>
</dbReference>
<dbReference type="Gene3D" id="2.150.10.10">
    <property type="entry name" value="Serralysin-like metalloprotease, C-terminal"/>
    <property type="match status" value="3"/>
</dbReference>
<reference evidence="4" key="1">
    <citation type="journal article" date="2014" name="Int. J. Syst. Evol. Microbiol.">
        <title>Complete genome sequence of Corynebacterium casei LMG S-19264T (=DSM 44701T), isolated from a smear-ripened cheese.</title>
        <authorList>
            <consortium name="US DOE Joint Genome Institute (JGI-PGF)"/>
            <person name="Walter F."/>
            <person name="Albersmeier A."/>
            <person name="Kalinowski J."/>
            <person name="Ruckert C."/>
        </authorList>
    </citation>
    <scope>NUCLEOTIDE SEQUENCE</scope>
    <source>
        <strain evidence="4">KCTC 42590</strain>
    </source>
</reference>
<gene>
    <name evidence="4" type="ORF">GCM10017044_02780</name>
</gene>
<dbReference type="PROSITE" id="PS00330">
    <property type="entry name" value="HEMOLYSIN_CALCIUM"/>
    <property type="match status" value="4"/>
</dbReference>
<feature type="compositionally biased region" description="Basic and acidic residues" evidence="3">
    <location>
        <begin position="985"/>
        <end position="994"/>
    </location>
</feature>
<dbReference type="PANTHER" id="PTHR38340:SF1">
    <property type="entry name" value="S-LAYER PROTEIN"/>
    <property type="match status" value="1"/>
</dbReference>
<evidence type="ECO:0000313" key="4">
    <source>
        <dbReference type="EMBL" id="GHF12293.1"/>
    </source>
</evidence>
<sequence length="1280" mass="126710">MPTDITVTEDTASNLDLSGLTLADVDGDTGVVLTLTASAGTMAATSGGSVTIGGSGTGTLTLTGTAANIDTYLNTVTNIQYTGAANASGDNAATLDIDINDQAGSGNIDLNATDTNIDITAVNDDPTATGIPTDVSFIEDTQGDLNLSAITFADIDSTGSVTATLTASAGTLVASNGGGVTISGSGTGTLALSGTIADINTYLDTTTNIQYTGAADVNGNDAAIVTVSMNDGDGSGDVTLGTVNVDLTAVNDEPTLTATGQNPTYIEGAAASDLFSGVTASTSDTGEGQTFSGMTLTVTNLSDGASELLNIDGTAISLNDGASGTTSTNSLSFAVSAAGGTATITLSGGTLSEAALQTLVDGMSYENTSDNPTTGANRVVTITSLTDSGGTLNGGDDTVALAISSSVTITPVNDAPVVNNLFGDNTSQVVAGSGATAVSDMADVTVSNADSSDYIGGLISITQTGGTANGTWSLDGTTVTSGGDGVITAGQTISVGGLAIGVVDGGFDGSAGSPLQISFNTTDATSANIQTLIQNLRYEAPSGIGARDFTLTLNDGDGIANGGDQDVSGSFTINVTPNPPVIGNLDGDSISFTEGDSATTLDVGSNATLTDVDSANLDTGNLTVSYVSGQAAEDILVVDTSGTVSLTAGMTAGSDVSVGGTVIGTIQAGSTGGSSEDLVITFNADATLARVETLLQSVQYQNTNTDNPDETDRVLRFSVTDASGGATDTADVTVSVAGANDNPTVTGLPSDIALLEDTAGNLDLSASAFADVDSAGTVVATLTASAGTLTAISGGSVTVGGAGTGTLTLTGTVAAINSFLDTASNVTYTGALNANGNDAATVTVAMNDGNGSGDVTLGTVNLDLGAVNDAPEGTDGSASITDGDSYTFALSDFGFTDIDGDTLNRVQINVQSIDNGTLELGGLTVSDGDWINAADITNLVYEGTAAGADSFTFTVEDNGMGGSLVDATPNTFTITTNPRPVNNDHAVKSTDPDKIVSTSGDDTIEGGKENNFLVGGAGNDYIDGGDGNDKILAGADDTGNDTIEGGAGNDTIGGGAGDDFLEGGSGSDLLWGGSGNDVIYLADRINENGDFSRSTAWAGSGQDTVFGGLGSDIIGGGLGSDDISGGLGADTIFGGRDNGDDTIQGGFGNDRIFGGNGFDTIDGGHDNDILYNGEGDDTVYGGSGDDQLWAGAGDDMLFGGTGRDTFSIISKSGNDVIGDFNIDQDILDLRFSGLINLNAVKAASSQVGDDLLINLGDGNSIKLLDISASDLDDMQITWLD</sequence>
<keyword evidence="2" id="KW-0964">Secreted</keyword>
<name>A0A919E4J0_9PROT</name>
<dbReference type="PRINTS" id="PR00313">
    <property type="entry name" value="CABNDNGRPT"/>
</dbReference>
<accession>A0A919E4J0</accession>
<keyword evidence="5" id="KW-1185">Reference proteome</keyword>
<dbReference type="AlphaFoldDB" id="A0A919E4J0"/>
<dbReference type="SUPFAM" id="SSF51120">
    <property type="entry name" value="beta-Roll"/>
    <property type="match status" value="3"/>
</dbReference>
<comment type="caution">
    <text evidence="4">The sequence shown here is derived from an EMBL/GenBank/DDBJ whole genome shotgun (WGS) entry which is preliminary data.</text>
</comment>
<evidence type="ECO:0000256" key="1">
    <source>
        <dbReference type="ARBA" id="ARBA00004613"/>
    </source>
</evidence>
<dbReference type="Proteomes" id="UP000630923">
    <property type="component" value="Unassembled WGS sequence"/>
</dbReference>
<proteinExistence type="predicted"/>
<evidence type="ECO:0000313" key="5">
    <source>
        <dbReference type="Proteomes" id="UP000630923"/>
    </source>
</evidence>
<dbReference type="Pfam" id="PF00353">
    <property type="entry name" value="HemolysinCabind"/>
    <property type="match status" value="5"/>
</dbReference>
<dbReference type="InterPro" id="IPR050557">
    <property type="entry name" value="RTX_toxin/Mannuronan_C5-epim"/>
</dbReference>
<dbReference type="RefSeq" id="WP_191249774.1">
    <property type="nucleotide sequence ID" value="NZ_BNCI01000001.1"/>
</dbReference>
<dbReference type="InterPro" id="IPR001343">
    <property type="entry name" value="Hemolysn_Ca-bd"/>
</dbReference>